<name>A0A0A9ED51_ARUDO</name>
<evidence type="ECO:0000256" key="1">
    <source>
        <dbReference type="SAM" id="MobiDB-lite"/>
    </source>
</evidence>
<protein>
    <submittedName>
        <fullName evidence="2">Uncharacterized protein</fullName>
    </submittedName>
</protein>
<evidence type="ECO:0000313" key="2">
    <source>
        <dbReference type="EMBL" id="JAD96948.1"/>
    </source>
</evidence>
<organism evidence="2">
    <name type="scientific">Arundo donax</name>
    <name type="common">Giant reed</name>
    <name type="synonym">Donax arundinaceus</name>
    <dbReference type="NCBI Taxonomy" id="35708"/>
    <lineage>
        <taxon>Eukaryota</taxon>
        <taxon>Viridiplantae</taxon>
        <taxon>Streptophyta</taxon>
        <taxon>Embryophyta</taxon>
        <taxon>Tracheophyta</taxon>
        <taxon>Spermatophyta</taxon>
        <taxon>Magnoliopsida</taxon>
        <taxon>Liliopsida</taxon>
        <taxon>Poales</taxon>
        <taxon>Poaceae</taxon>
        <taxon>PACMAD clade</taxon>
        <taxon>Arundinoideae</taxon>
        <taxon>Arundineae</taxon>
        <taxon>Arundo</taxon>
    </lineage>
</organism>
<reference evidence="2" key="2">
    <citation type="journal article" date="2015" name="Data Brief">
        <title>Shoot transcriptome of the giant reed, Arundo donax.</title>
        <authorList>
            <person name="Barrero R.A."/>
            <person name="Guerrero F.D."/>
            <person name="Moolhuijzen P."/>
            <person name="Goolsby J.A."/>
            <person name="Tidwell J."/>
            <person name="Bellgard S.E."/>
            <person name="Bellgard M.I."/>
        </authorList>
    </citation>
    <scope>NUCLEOTIDE SEQUENCE</scope>
    <source>
        <tissue evidence="2">Shoot tissue taken approximately 20 cm above the soil surface</tissue>
    </source>
</reference>
<accession>A0A0A9ED51</accession>
<proteinExistence type="predicted"/>
<sequence>MAGSAAPQQEAHPIEEQAGSLHQPGSSKQLLSMGFSGSWKHAPFDPNQAQTTRMEIEAQIAATKGLGMDAPSTRRGSS</sequence>
<reference evidence="2" key="1">
    <citation type="submission" date="2014-09" db="EMBL/GenBank/DDBJ databases">
        <authorList>
            <person name="Magalhaes I.L.F."/>
            <person name="Oliveira U."/>
            <person name="Santos F.R."/>
            <person name="Vidigal T.H.D.A."/>
            <person name="Brescovit A.D."/>
            <person name="Santos A.J."/>
        </authorList>
    </citation>
    <scope>NUCLEOTIDE SEQUENCE</scope>
    <source>
        <tissue evidence="2">Shoot tissue taken approximately 20 cm above the soil surface</tissue>
    </source>
</reference>
<dbReference type="EMBL" id="GBRH01200947">
    <property type="protein sequence ID" value="JAD96948.1"/>
    <property type="molecule type" value="Transcribed_RNA"/>
</dbReference>
<dbReference type="AlphaFoldDB" id="A0A0A9ED51"/>
<feature type="region of interest" description="Disordered" evidence="1">
    <location>
        <begin position="1"/>
        <end position="78"/>
    </location>
</feature>